<dbReference type="Proteomes" id="UP000826146">
    <property type="component" value="Chromosome"/>
</dbReference>
<reference evidence="5 6" key="1">
    <citation type="submission" date="2021-07" db="EMBL/GenBank/DDBJ databases">
        <title>Novel Helicobacter sp. Isolated from a cat.</title>
        <authorList>
            <person name="Rimbara E."/>
            <person name="Suzuki M."/>
        </authorList>
    </citation>
    <scope>NUCLEOTIDE SEQUENCE [LARGE SCALE GENOMIC DNA]</scope>
    <source>
        <strain evidence="6">NHP19-012</strain>
    </source>
</reference>
<evidence type="ECO:0000256" key="2">
    <source>
        <dbReference type="ARBA" id="ARBA00022857"/>
    </source>
</evidence>
<dbReference type="PIRSF" id="PIRSF000097">
    <property type="entry name" value="AKR"/>
    <property type="match status" value="1"/>
</dbReference>
<dbReference type="EMBL" id="AP024819">
    <property type="protein sequence ID" value="BCZ19856.1"/>
    <property type="molecule type" value="Genomic_DNA"/>
</dbReference>
<keyword evidence="6" id="KW-1185">Reference proteome</keyword>
<dbReference type="InterPro" id="IPR020471">
    <property type="entry name" value="AKR"/>
</dbReference>
<evidence type="ECO:0000256" key="1">
    <source>
        <dbReference type="ARBA" id="ARBA00007905"/>
    </source>
</evidence>
<dbReference type="InterPro" id="IPR023210">
    <property type="entry name" value="NADP_OxRdtase_dom"/>
</dbReference>
<protein>
    <submittedName>
        <fullName evidence="5">2,5-diketo-D-gluconic acid reductase</fullName>
    </submittedName>
</protein>
<accession>A0ABN6I8B6</accession>
<dbReference type="InterPro" id="IPR018170">
    <property type="entry name" value="Aldo/ket_reductase_CS"/>
</dbReference>
<dbReference type="Pfam" id="PF00248">
    <property type="entry name" value="Aldo_ket_red"/>
    <property type="match status" value="1"/>
</dbReference>
<comment type="similarity">
    <text evidence="1">Belongs to the aldo/keto reductase family.</text>
</comment>
<dbReference type="InterPro" id="IPR036812">
    <property type="entry name" value="NAD(P)_OxRdtase_dom_sf"/>
</dbReference>
<dbReference type="PROSITE" id="PS00798">
    <property type="entry name" value="ALDOKETO_REDUCTASE_1"/>
    <property type="match status" value="1"/>
</dbReference>
<keyword evidence="3" id="KW-0560">Oxidoreductase</keyword>
<evidence type="ECO:0000313" key="5">
    <source>
        <dbReference type="EMBL" id="BCZ19856.1"/>
    </source>
</evidence>
<gene>
    <name evidence="5" type="ORF">NHP190012_14980</name>
</gene>
<evidence type="ECO:0000259" key="4">
    <source>
        <dbReference type="Pfam" id="PF00248"/>
    </source>
</evidence>
<evidence type="ECO:0000256" key="3">
    <source>
        <dbReference type="ARBA" id="ARBA00023002"/>
    </source>
</evidence>
<dbReference type="SUPFAM" id="SSF51430">
    <property type="entry name" value="NAD(P)-linked oxidoreductase"/>
    <property type="match status" value="1"/>
</dbReference>
<sequence>MEFVTLNNQVKMPLLGIGVFQLQDCEKLMLEAIESGYRLFDTAQMYGNEAGVGQAVKKTSVLREELFITTKVWFSNAGEQKAKASVEKSLQKMQLDYLDLVLIHQPFNDYYGTYRALESLHKEGKIRSIGVSNFYPGRLADIATFSEIVPAVNQIEVNPFFQRHQDQENMQKYKVQPQAWAPFAEGQKDIFKHPVLQEIARKHHKSIAQVILRWITQRGISALFTSSKKERVVENGKIFDFRLDQEDLDKIATMDTRQSVFFDHRDPSGLEYLGTIPFNA</sequence>
<feature type="domain" description="NADP-dependent oxidoreductase" evidence="4">
    <location>
        <begin position="21"/>
        <end position="253"/>
    </location>
</feature>
<dbReference type="PRINTS" id="PR00069">
    <property type="entry name" value="ALDKETRDTASE"/>
</dbReference>
<keyword evidence="2" id="KW-0521">NADP</keyword>
<name>A0ABN6I8B6_9HELI</name>
<evidence type="ECO:0000313" key="6">
    <source>
        <dbReference type="Proteomes" id="UP000826146"/>
    </source>
</evidence>
<dbReference type="RefSeq" id="WP_221271752.1">
    <property type="nucleotide sequence ID" value="NZ_AP024819.1"/>
</dbReference>
<dbReference type="Gene3D" id="3.20.20.100">
    <property type="entry name" value="NADP-dependent oxidoreductase domain"/>
    <property type="match status" value="1"/>
</dbReference>
<dbReference type="PANTHER" id="PTHR43827">
    <property type="entry name" value="2,5-DIKETO-D-GLUCONIC ACID REDUCTASE"/>
    <property type="match status" value="1"/>
</dbReference>
<dbReference type="CDD" id="cd19133">
    <property type="entry name" value="AKR_AKR5F1"/>
    <property type="match status" value="1"/>
</dbReference>
<dbReference type="PROSITE" id="PS00062">
    <property type="entry name" value="ALDOKETO_REDUCTASE_2"/>
    <property type="match status" value="1"/>
</dbReference>
<proteinExistence type="inferred from homology"/>
<organism evidence="5 6">
    <name type="scientific">Helicobacter gastrofelis</name>
    <dbReference type="NCBI Taxonomy" id="2849642"/>
    <lineage>
        <taxon>Bacteria</taxon>
        <taxon>Pseudomonadati</taxon>
        <taxon>Campylobacterota</taxon>
        <taxon>Epsilonproteobacteria</taxon>
        <taxon>Campylobacterales</taxon>
        <taxon>Helicobacteraceae</taxon>
        <taxon>Helicobacter</taxon>
    </lineage>
</organism>
<dbReference type="PANTHER" id="PTHR43827:SF3">
    <property type="entry name" value="NADP-DEPENDENT OXIDOREDUCTASE DOMAIN-CONTAINING PROTEIN"/>
    <property type="match status" value="1"/>
</dbReference>